<dbReference type="SUPFAM" id="SSF117281">
    <property type="entry name" value="Kelch motif"/>
    <property type="match status" value="1"/>
</dbReference>
<dbReference type="EMBL" id="CALNXI010000391">
    <property type="protein sequence ID" value="CAH3026152.1"/>
    <property type="molecule type" value="Genomic_DNA"/>
</dbReference>
<dbReference type="SUPFAM" id="SSF54695">
    <property type="entry name" value="POZ domain"/>
    <property type="match status" value="1"/>
</dbReference>
<dbReference type="InterPro" id="IPR000210">
    <property type="entry name" value="BTB/POZ_dom"/>
</dbReference>
<evidence type="ECO:0000256" key="1">
    <source>
        <dbReference type="ARBA" id="ARBA00022441"/>
    </source>
</evidence>
<dbReference type="PANTHER" id="PTHR45632:SF3">
    <property type="entry name" value="KELCH-LIKE PROTEIN 32"/>
    <property type="match status" value="1"/>
</dbReference>
<keyword evidence="5" id="KW-1185">Reference proteome</keyword>
<keyword evidence="2" id="KW-0677">Repeat</keyword>
<organism evidence="4 5">
    <name type="scientific">Porites evermanni</name>
    <dbReference type="NCBI Taxonomy" id="104178"/>
    <lineage>
        <taxon>Eukaryota</taxon>
        <taxon>Metazoa</taxon>
        <taxon>Cnidaria</taxon>
        <taxon>Anthozoa</taxon>
        <taxon>Hexacorallia</taxon>
        <taxon>Scleractinia</taxon>
        <taxon>Fungiina</taxon>
        <taxon>Poritidae</taxon>
        <taxon>Porites</taxon>
    </lineage>
</organism>
<sequence length="495" mass="56331">MQHPILTNCPCDLTLVANGGKEFKAHRSVLSEASPFFDRLLKTDMKESREGVIRLEQFSESIMKNILDFIYTGCLEVSLTNAEDLIKAADYLLLPDFQNMVLDSLTRSLTLSNSISTFYFAKRNHFEKLLDETSRFIHSNFAAVATTETFLNLSLQEVKKWIRRDGLFKLKENEILELVRAWVDFDKGNRMGTCEKLFLPVIATSGGDDTFCYLPGAQKKQWYSIASSKYNFKEPRQLLSLNGSLYNFSLKLFGSCFLRWSPRFDQWVSLPLPSKLIPERAALLGDVVYGVGSRSSSQQKFICKYNLDSNSWEAVPLSEADISNNSCMVGHQKCLYFMGGKPFSAEVSRFDTTKSKWEKMKDMQYGRYNAFGAAHQQNIYIAGGINGDCFLQSCEVYSIARDEWQFIASLNVPRSEASMVCHLETLYILGGLSKNDRETTKAALTVESYDGKENKWEVRTVIPSHVTTEPDSCKFQACLLTIYEGYLDYFQLIEP</sequence>
<feature type="domain" description="BTB" evidence="3">
    <location>
        <begin position="11"/>
        <end position="79"/>
    </location>
</feature>
<dbReference type="Pfam" id="PF00651">
    <property type="entry name" value="BTB"/>
    <property type="match status" value="1"/>
</dbReference>
<dbReference type="Gene3D" id="2.120.10.80">
    <property type="entry name" value="Kelch-type beta propeller"/>
    <property type="match status" value="1"/>
</dbReference>
<dbReference type="Gene3D" id="3.30.710.10">
    <property type="entry name" value="Potassium Channel Kv1.1, Chain A"/>
    <property type="match status" value="1"/>
</dbReference>
<gene>
    <name evidence="4" type="ORF">PEVE_00028238</name>
</gene>
<dbReference type="InterPro" id="IPR017096">
    <property type="entry name" value="BTB-kelch_protein"/>
</dbReference>
<dbReference type="InterPro" id="IPR011705">
    <property type="entry name" value="BACK"/>
</dbReference>
<dbReference type="Pfam" id="PF01344">
    <property type="entry name" value="Kelch_1"/>
    <property type="match status" value="1"/>
</dbReference>
<evidence type="ECO:0000313" key="5">
    <source>
        <dbReference type="Proteomes" id="UP001159427"/>
    </source>
</evidence>
<name>A0ABN8M977_9CNID</name>
<dbReference type="Pfam" id="PF07707">
    <property type="entry name" value="BACK"/>
    <property type="match status" value="1"/>
</dbReference>
<protein>
    <recommendedName>
        <fullName evidence="3">BTB domain-containing protein</fullName>
    </recommendedName>
</protein>
<dbReference type="SMART" id="SM00612">
    <property type="entry name" value="Kelch"/>
    <property type="match status" value="2"/>
</dbReference>
<dbReference type="Proteomes" id="UP001159427">
    <property type="component" value="Unassembled WGS sequence"/>
</dbReference>
<dbReference type="PANTHER" id="PTHR45632">
    <property type="entry name" value="LD33804P"/>
    <property type="match status" value="1"/>
</dbReference>
<evidence type="ECO:0000256" key="2">
    <source>
        <dbReference type="ARBA" id="ARBA00022737"/>
    </source>
</evidence>
<dbReference type="InterPro" id="IPR015915">
    <property type="entry name" value="Kelch-typ_b-propeller"/>
</dbReference>
<reference evidence="4 5" key="1">
    <citation type="submission" date="2022-05" db="EMBL/GenBank/DDBJ databases">
        <authorList>
            <consortium name="Genoscope - CEA"/>
            <person name="William W."/>
        </authorList>
    </citation>
    <scope>NUCLEOTIDE SEQUENCE [LARGE SCALE GENOMIC DNA]</scope>
</reference>
<evidence type="ECO:0000259" key="3">
    <source>
        <dbReference type="PROSITE" id="PS50097"/>
    </source>
</evidence>
<dbReference type="CDD" id="cd18186">
    <property type="entry name" value="BTB_POZ_ZBTB_KLHL-like"/>
    <property type="match status" value="1"/>
</dbReference>
<keyword evidence="1" id="KW-0880">Kelch repeat</keyword>
<comment type="caution">
    <text evidence="4">The sequence shown here is derived from an EMBL/GenBank/DDBJ whole genome shotgun (WGS) entry which is preliminary data.</text>
</comment>
<dbReference type="InterPro" id="IPR011333">
    <property type="entry name" value="SKP1/BTB/POZ_sf"/>
</dbReference>
<proteinExistence type="predicted"/>
<dbReference type="PIRSF" id="PIRSF037037">
    <property type="entry name" value="Kelch-like_protein_gigaxonin"/>
    <property type="match status" value="1"/>
</dbReference>
<evidence type="ECO:0000313" key="4">
    <source>
        <dbReference type="EMBL" id="CAH3026152.1"/>
    </source>
</evidence>
<dbReference type="SMART" id="SM00875">
    <property type="entry name" value="BACK"/>
    <property type="match status" value="1"/>
</dbReference>
<dbReference type="PROSITE" id="PS50097">
    <property type="entry name" value="BTB"/>
    <property type="match status" value="1"/>
</dbReference>
<dbReference type="SMART" id="SM00225">
    <property type="entry name" value="BTB"/>
    <property type="match status" value="1"/>
</dbReference>
<accession>A0ABN8M977</accession>
<dbReference type="Gene3D" id="1.25.40.420">
    <property type="match status" value="1"/>
</dbReference>
<dbReference type="InterPro" id="IPR006652">
    <property type="entry name" value="Kelch_1"/>
</dbReference>